<protein>
    <submittedName>
        <fullName evidence="1">Uncharacterized protein</fullName>
    </submittedName>
</protein>
<reference evidence="1" key="1">
    <citation type="journal article" date="2021" name="Proc. Natl. Acad. Sci. U.S.A.">
        <title>A Catalog of Tens of Thousands of Viruses from Human Metagenomes Reveals Hidden Associations with Chronic Diseases.</title>
        <authorList>
            <person name="Tisza M.J."/>
            <person name="Buck C.B."/>
        </authorList>
    </citation>
    <scope>NUCLEOTIDE SEQUENCE</scope>
    <source>
        <strain evidence="1">Ct0QB11</strain>
    </source>
</reference>
<name>A0A8S5Q7M7_9CAUD</name>
<accession>A0A8S5Q7M7</accession>
<sequence>MKYHRFYKTAAQALRSLDVHVDEAVEYYGGREVFRSLAQYRKAAWQTEEAARTDLLTELLNETDEHRFRQILDGLSDKKFKIAKIYFCGEE</sequence>
<organism evidence="1">
    <name type="scientific">Myoviridae sp. ct0QB11</name>
    <dbReference type="NCBI Taxonomy" id="2825012"/>
    <lineage>
        <taxon>Viruses</taxon>
        <taxon>Duplodnaviria</taxon>
        <taxon>Heunggongvirae</taxon>
        <taxon>Uroviricota</taxon>
        <taxon>Caudoviricetes</taxon>
    </lineage>
</organism>
<dbReference type="EMBL" id="BK015584">
    <property type="protein sequence ID" value="DAE14508.1"/>
    <property type="molecule type" value="Genomic_DNA"/>
</dbReference>
<proteinExistence type="predicted"/>
<evidence type="ECO:0000313" key="1">
    <source>
        <dbReference type="EMBL" id="DAE14508.1"/>
    </source>
</evidence>